<dbReference type="RefSeq" id="WP_344427887.1">
    <property type="nucleotide sequence ID" value="NZ_BAAANN010000032.1"/>
</dbReference>
<evidence type="ECO:0000313" key="3">
    <source>
        <dbReference type="Proteomes" id="UP001501116"/>
    </source>
</evidence>
<keyword evidence="3" id="KW-1185">Reference proteome</keyword>
<evidence type="ECO:0000256" key="1">
    <source>
        <dbReference type="ARBA" id="ARBA00006484"/>
    </source>
</evidence>
<protein>
    <submittedName>
        <fullName evidence="2">SDR family oxidoreductase</fullName>
    </submittedName>
</protein>
<comment type="similarity">
    <text evidence="1">Belongs to the short-chain dehydrogenases/reductases (SDR) family.</text>
</comment>
<dbReference type="PANTHER" id="PTHR42760:SF40">
    <property type="entry name" value="3-OXOACYL-[ACYL-CARRIER-PROTEIN] REDUCTASE, CHLOROPLASTIC"/>
    <property type="match status" value="1"/>
</dbReference>
<dbReference type="PRINTS" id="PR00081">
    <property type="entry name" value="GDHRDH"/>
</dbReference>
<dbReference type="SUPFAM" id="SSF51735">
    <property type="entry name" value="NAD(P)-binding Rossmann-fold domains"/>
    <property type="match status" value="1"/>
</dbReference>
<dbReference type="CDD" id="cd05233">
    <property type="entry name" value="SDR_c"/>
    <property type="match status" value="1"/>
</dbReference>
<dbReference type="Pfam" id="PF13561">
    <property type="entry name" value="adh_short_C2"/>
    <property type="match status" value="1"/>
</dbReference>
<organism evidence="2 3">
    <name type="scientific">Amycolatopsis minnesotensis</name>
    <dbReference type="NCBI Taxonomy" id="337894"/>
    <lineage>
        <taxon>Bacteria</taxon>
        <taxon>Bacillati</taxon>
        <taxon>Actinomycetota</taxon>
        <taxon>Actinomycetes</taxon>
        <taxon>Pseudonocardiales</taxon>
        <taxon>Pseudonocardiaceae</taxon>
        <taxon>Amycolatopsis</taxon>
    </lineage>
</organism>
<dbReference type="Proteomes" id="UP001501116">
    <property type="component" value="Unassembled WGS sequence"/>
</dbReference>
<sequence>MTGVLIVTGGSRGIGAEVCALAAQHGYDVVVNYAGDEQAAATVVKRVEEAGRKAVAVRGDVAVEADVCALFDAAAGLGTLTALVNNAGITGNTPGRLDAQRVETVRRVLDVNVTGVFLCAREAVRRMSTRYGGEGGVIVNVSSTAARTGSAGEWVHYAASKAAVETMTFGLAQEVAAEDVRVNAVAPGMVETGLHAAAGLPDRLGRLAPTIPMGRAGRPEEIAEAVLWLLSPASSYATGAVLPVGGGR</sequence>
<dbReference type="PANTHER" id="PTHR42760">
    <property type="entry name" value="SHORT-CHAIN DEHYDROGENASES/REDUCTASES FAMILY MEMBER"/>
    <property type="match status" value="1"/>
</dbReference>
<dbReference type="PRINTS" id="PR00080">
    <property type="entry name" value="SDRFAMILY"/>
</dbReference>
<name>A0ABP5DGX5_9PSEU</name>
<dbReference type="Gene3D" id="3.40.50.720">
    <property type="entry name" value="NAD(P)-binding Rossmann-like Domain"/>
    <property type="match status" value="1"/>
</dbReference>
<proteinExistence type="inferred from homology"/>
<gene>
    <name evidence="2" type="ORF">GCM10009754_65650</name>
</gene>
<accession>A0ABP5DGX5</accession>
<evidence type="ECO:0000313" key="2">
    <source>
        <dbReference type="EMBL" id="GAA1980017.1"/>
    </source>
</evidence>
<dbReference type="EMBL" id="BAAANN010000032">
    <property type="protein sequence ID" value="GAA1980017.1"/>
    <property type="molecule type" value="Genomic_DNA"/>
</dbReference>
<comment type="caution">
    <text evidence="2">The sequence shown here is derived from an EMBL/GenBank/DDBJ whole genome shotgun (WGS) entry which is preliminary data.</text>
</comment>
<reference evidence="3" key="1">
    <citation type="journal article" date="2019" name="Int. J. Syst. Evol. Microbiol.">
        <title>The Global Catalogue of Microorganisms (GCM) 10K type strain sequencing project: providing services to taxonomists for standard genome sequencing and annotation.</title>
        <authorList>
            <consortium name="The Broad Institute Genomics Platform"/>
            <consortium name="The Broad Institute Genome Sequencing Center for Infectious Disease"/>
            <person name="Wu L."/>
            <person name="Ma J."/>
        </authorList>
    </citation>
    <scope>NUCLEOTIDE SEQUENCE [LARGE SCALE GENOMIC DNA]</scope>
    <source>
        <strain evidence="3">JCM 14545</strain>
    </source>
</reference>
<dbReference type="InterPro" id="IPR002347">
    <property type="entry name" value="SDR_fam"/>
</dbReference>
<dbReference type="InterPro" id="IPR036291">
    <property type="entry name" value="NAD(P)-bd_dom_sf"/>
</dbReference>